<dbReference type="PANTHER" id="PTHR38445:SF9">
    <property type="entry name" value="HTH-TYPE TRANSCRIPTIONAL REPRESSOR YTRA"/>
    <property type="match status" value="1"/>
</dbReference>
<dbReference type="PANTHER" id="PTHR38445">
    <property type="entry name" value="HTH-TYPE TRANSCRIPTIONAL REPRESSOR YTRA"/>
    <property type="match status" value="1"/>
</dbReference>
<evidence type="ECO:0000313" key="6">
    <source>
        <dbReference type="Proteomes" id="UP000541033"/>
    </source>
</evidence>
<keyword evidence="2 5" id="KW-0238">DNA-binding</keyword>
<keyword evidence="6" id="KW-1185">Reference proteome</keyword>
<dbReference type="GO" id="GO:0003700">
    <property type="term" value="F:DNA-binding transcription factor activity"/>
    <property type="evidence" value="ECO:0007669"/>
    <property type="project" value="InterPro"/>
</dbReference>
<gene>
    <name evidence="5" type="ORF">FHX76_002272</name>
</gene>
<evidence type="ECO:0000259" key="4">
    <source>
        <dbReference type="PROSITE" id="PS50949"/>
    </source>
</evidence>
<evidence type="ECO:0000313" key="5">
    <source>
        <dbReference type="EMBL" id="NIH54376.1"/>
    </source>
</evidence>
<dbReference type="InterPro" id="IPR036388">
    <property type="entry name" value="WH-like_DNA-bd_sf"/>
</dbReference>
<dbReference type="SUPFAM" id="SSF46785">
    <property type="entry name" value="Winged helix' DNA-binding domain"/>
    <property type="match status" value="1"/>
</dbReference>
<dbReference type="CDD" id="cd07377">
    <property type="entry name" value="WHTH_GntR"/>
    <property type="match status" value="1"/>
</dbReference>
<dbReference type="PROSITE" id="PS50949">
    <property type="entry name" value="HTH_GNTR"/>
    <property type="match status" value="1"/>
</dbReference>
<dbReference type="InterPro" id="IPR000524">
    <property type="entry name" value="Tscrpt_reg_HTH_GntR"/>
</dbReference>
<dbReference type="EMBL" id="JAAMOX010000002">
    <property type="protein sequence ID" value="NIH54376.1"/>
    <property type="molecule type" value="Genomic_DNA"/>
</dbReference>
<accession>A0A7X5R2F7</accession>
<dbReference type="RefSeq" id="WP_167150761.1">
    <property type="nucleotide sequence ID" value="NZ_JAAMOX010000002.1"/>
</dbReference>
<keyword evidence="1" id="KW-0805">Transcription regulation</keyword>
<dbReference type="GO" id="GO:0003677">
    <property type="term" value="F:DNA binding"/>
    <property type="evidence" value="ECO:0007669"/>
    <property type="project" value="UniProtKB-KW"/>
</dbReference>
<evidence type="ECO:0000256" key="2">
    <source>
        <dbReference type="ARBA" id="ARBA00023125"/>
    </source>
</evidence>
<proteinExistence type="predicted"/>
<dbReference type="AlphaFoldDB" id="A0A7X5R2F7"/>
<reference evidence="5 6" key="1">
    <citation type="submission" date="2020-02" db="EMBL/GenBank/DDBJ databases">
        <title>Sequencing the genomes of 1000 actinobacteria strains.</title>
        <authorList>
            <person name="Klenk H.-P."/>
        </authorList>
    </citation>
    <scope>NUCLEOTIDE SEQUENCE [LARGE SCALE GENOMIC DNA]</scope>
    <source>
        <strain evidence="5 6">DSM 27960</strain>
    </source>
</reference>
<dbReference type="Gene3D" id="1.10.10.10">
    <property type="entry name" value="Winged helix-like DNA-binding domain superfamily/Winged helix DNA-binding domain"/>
    <property type="match status" value="1"/>
</dbReference>
<sequence length="119" mass="12661">MHIVIDQSSAVPPFEQLREQVIAQVSSGDLAAETKLPTVRKLAADLGIAPNTVAKAYRELESAGIVETRGRNGTFVSTHGDPAHRAAQRAAADYASSIRRLGIPTDEAISLVTAVLTER</sequence>
<name>A0A7X5R2F7_9MICO</name>
<dbReference type="InterPro" id="IPR036390">
    <property type="entry name" value="WH_DNA-bd_sf"/>
</dbReference>
<dbReference type="Proteomes" id="UP000541033">
    <property type="component" value="Unassembled WGS sequence"/>
</dbReference>
<dbReference type="Pfam" id="PF00392">
    <property type="entry name" value="GntR"/>
    <property type="match status" value="1"/>
</dbReference>
<evidence type="ECO:0000256" key="1">
    <source>
        <dbReference type="ARBA" id="ARBA00023015"/>
    </source>
</evidence>
<organism evidence="5 6">
    <name type="scientific">Lysinibacter cavernae</name>
    <dbReference type="NCBI Taxonomy" id="1640652"/>
    <lineage>
        <taxon>Bacteria</taxon>
        <taxon>Bacillati</taxon>
        <taxon>Actinomycetota</taxon>
        <taxon>Actinomycetes</taxon>
        <taxon>Micrococcales</taxon>
        <taxon>Microbacteriaceae</taxon>
        <taxon>Lysinibacter</taxon>
    </lineage>
</organism>
<protein>
    <submittedName>
        <fullName evidence="5">DNA-binding transcriptional regulator YhcF (GntR family)</fullName>
    </submittedName>
</protein>
<keyword evidence="3" id="KW-0804">Transcription</keyword>
<evidence type="ECO:0000256" key="3">
    <source>
        <dbReference type="ARBA" id="ARBA00023163"/>
    </source>
</evidence>
<comment type="caution">
    <text evidence="5">The sequence shown here is derived from an EMBL/GenBank/DDBJ whole genome shotgun (WGS) entry which is preliminary data.</text>
</comment>
<feature type="domain" description="HTH gntR-type" evidence="4">
    <location>
        <begin position="11"/>
        <end position="79"/>
    </location>
</feature>
<dbReference type="SMART" id="SM00345">
    <property type="entry name" value="HTH_GNTR"/>
    <property type="match status" value="1"/>
</dbReference>